<proteinExistence type="predicted"/>
<dbReference type="Proteomes" id="UP000003880">
    <property type="component" value="Unassembled WGS sequence"/>
</dbReference>
<name>D4BB19_9ENTR</name>
<accession>D4BB19</accession>
<dbReference type="EMBL" id="ABWL02000006">
    <property type="protein sequence ID" value="EFE09380.1"/>
    <property type="molecule type" value="Genomic_DNA"/>
</dbReference>
<comment type="caution">
    <text evidence="1">The sequence shown here is derived from an EMBL/GenBank/DDBJ whole genome shotgun (WGS) entry which is preliminary data.</text>
</comment>
<organism evidence="1 2">
    <name type="scientific">Citrobacter youngae ATCC 29220</name>
    <dbReference type="NCBI Taxonomy" id="500640"/>
    <lineage>
        <taxon>Bacteria</taxon>
        <taxon>Pseudomonadati</taxon>
        <taxon>Pseudomonadota</taxon>
        <taxon>Gammaproteobacteria</taxon>
        <taxon>Enterobacterales</taxon>
        <taxon>Enterobacteriaceae</taxon>
        <taxon>Citrobacter</taxon>
        <taxon>Citrobacter freundii complex</taxon>
    </lineage>
</organism>
<evidence type="ECO:0000313" key="1">
    <source>
        <dbReference type="EMBL" id="EFE09380.1"/>
    </source>
</evidence>
<reference evidence="1 2" key="1">
    <citation type="submission" date="2010-02" db="EMBL/GenBank/DDBJ databases">
        <authorList>
            <person name="Weinstock G."/>
            <person name="Sodergren E."/>
            <person name="Clifton S."/>
            <person name="Fulton L."/>
            <person name="Fulton B."/>
            <person name="Courtney L."/>
            <person name="Fronick C."/>
            <person name="Harrison M."/>
            <person name="Strong C."/>
            <person name="Farmer C."/>
            <person name="Delahaunty K."/>
            <person name="Markovic C."/>
            <person name="Hall O."/>
            <person name="Minx P."/>
            <person name="Tomlinson C."/>
            <person name="Mitreva M."/>
            <person name="Nelson J."/>
            <person name="Hou S."/>
            <person name="Wollam A."/>
            <person name="Pepin K.H."/>
            <person name="Johnson M."/>
            <person name="Bhonagiri V."/>
            <person name="Zhang X."/>
            <person name="Suruliraj S."/>
            <person name="Warren W."/>
            <person name="Chinwalla A."/>
            <person name="Mardis E.R."/>
            <person name="Wilson R.K."/>
        </authorList>
    </citation>
    <scope>NUCLEOTIDE SEQUENCE [LARGE SCALE GENOMIC DNA]</scope>
    <source>
        <strain evidence="1 2">ATCC 29220</strain>
    </source>
</reference>
<dbReference type="AlphaFoldDB" id="D4BB19"/>
<protein>
    <submittedName>
        <fullName evidence="1">Uncharacterized protein</fullName>
    </submittedName>
</protein>
<sequence length="48" mass="5769">MSFFNNNKRSGFEYFSFSFMDSLLKTTIKWRALIIIKKSHQKSRLTGY</sequence>
<evidence type="ECO:0000313" key="2">
    <source>
        <dbReference type="Proteomes" id="UP000003880"/>
    </source>
</evidence>
<gene>
    <name evidence="1" type="ORF">CIT292_07666</name>
</gene>
<dbReference type="HOGENOM" id="CLU_3151041_0_0_6"/>